<feature type="non-terminal residue" evidence="1">
    <location>
        <position position="69"/>
    </location>
</feature>
<protein>
    <recommendedName>
        <fullName evidence="3">RNase H type-1 domain-containing protein</fullName>
    </recommendedName>
</protein>
<feature type="non-terminal residue" evidence="1">
    <location>
        <position position="1"/>
    </location>
</feature>
<gene>
    <name evidence="1" type="ORF">DFH07DRAFT_704791</name>
</gene>
<organism evidence="1 2">
    <name type="scientific">Mycena maculata</name>
    <dbReference type="NCBI Taxonomy" id="230809"/>
    <lineage>
        <taxon>Eukaryota</taxon>
        <taxon>Fungi</taxon>
        <taxon>Dikarya</taxon>
        <taxon>Basidiomycota</taxon>
        <taxon>Agaricomycotina</taxon>
        <taxon>Agaricomycetes</taxon>
        <taxon>Agaricomycetidae</taxon>
        <taxon>Agaricales</taxon>
        <taxon>Marasmiineae</taxon>
        <taxon>Mycenaceae</taxon>
        <taxon>Mycena</taxon>
    </lineage>
</organism>
<proteinExistence type="predicted"/>
<comment type="caution">
    <text evidence="1">The sequence shown here is derived from an EMBL/GenBank/DDBJ whole genome shotgun (WGS) entry which is preliminary data.</text>
</comment>
<keyword evidence="2" id="KW-1185">Reference proteome</keyword>
<dbReference type="Gene3D" id="3.30.420.10">
    <property type="entry name" value="Ribonuclease H-like superfamily/Ribonuclease H"/>
    <property type="match status" value="1"/>
</dbReference>
<accession>A0AAD7HJN0</accession>
<dbReference type="InterPro" id="IPR012337">
    <property type="entry name" value="RNaseH-like_sf"/>
</dbReference>
<sequence length="69" mass="7614">TLKLHIVWILGHKDVEGNKAVDTEAKKAAQGESSVLPHALRALYHLPSGLAALKAAHRKHIVHVWHGTW</sequence>
<evidence type="ECO:0008006" key="3">
    <source>
        <dbReference type="Google" id="ProtNLM"/>
    </source>
</evidence>
<dbReference type="InterPro" id="IPR036397">
    <property type="entry name" value="RNaseH_sf"/>
</dbReference>
<reference evidence="1" key="1">
    <citation type="submission" date="2023-03" db="EMBL/GenBank/DDBJ databases">
        <title>Massive genome expansion in bonnet fungi (Mycena s.s.) driven by repeated elements and novel gene families across ecological guilds.</title>
        <authorList>
            <consortium name="Lawrence Berkeley National Laboratory"/>
            <person name="Harder C.B."/>
            <person name="Miyauchi S."/>
            <person name="Viragh M."/>
            <person name="Kuo A."/>
            <person name="Thoen E."/>
            <person name="Andreopoulos B."/>
            <person name="Lu D."/>
            <person name="Skrede I."/>
            <person name="Drula E."/>
            <person name="Henrissat B."/>
            <person name="Morin E."/>
            <person name="Kohler A."/>
            <person name="Barry K."/>
            <person name="LaButti K."/>
            <person name="Morin E."/>
            <person name="Salamov A."/>
            <person name="Lipzen A."/>
            <person name="Mereny Z."/>
            <person name="Hegedus B."/>
            <person name="Baldrian P."/>
            <person name="Stursova M."/>
            <person name="Weitz H."/>
            <person name="Taylor A."/>
            <person name="Grigoriev I.V."/>
            <person name="Nagy L.G."/>
            <person name="Martin F."/>
            <person name="Kauserud H."/>
        </authorList>
    </citation>
    <scope>NUCLEOTIDE SEQUENCE</scope>
    <source>
        <strain evidence="1">CBHHK188m</strain>
    </source>
</reference>
<dbReference type="AlphaFoldDB" id="A0AAD7HJN0"/>
<evidence type="ECO:0000313" key="2">
    <source>
        <dbReference type="Proteomes" id="UP001215280"/>
    </source>
</evidence>
<evidence type="ECO:0000313" key="1">
    <source>
        <dbReference type="EMBL" id="KAJ7722152.1"/>
    </source>
</evidence>
<dbReference type="GO" id="GO:0003676">
    <property type="term" value="F:nucleic acid binding"/>
    <property type="evidence" value="ECO:0007669"/>
    <property type="project" value="InterPro"/>
</dbReference>
<dbReference type="EMBL" id="JARJLG010000261">
    <property type="protein sequence ID" value="KAJ7722152.1"/>
    <property type="molecule type" value="Genomic_DNA"/>
</dbReference>
<dbReference type="Proteomes" id="UP001215280">
    <property type="component" value="Unassembled WGS sequence"/>
</dbReference>
<dbReference type="SUPFAM" id="SSF53098">
    <property type="entry name" value="Ribonuclease H-like"/>
    <property type="match status" value="1"/>
</dbReference>
<name>A0AAD7HJN0_9AGAR</name>